<dbReference type="PROSITE" id="PS51916">
    <property type="entry name" value="DEUBAD"/>
    <property type="match status" value="1"/>
</dbReference>
<evidence type="ECO:0000259" key="9">
    <source>
        <dbReference type="PROSITE" id="PS51916"/>
    </source>
</evidence>
<dbReference type="InterPro" id="IPR028020">
    <property type="entry name" value="ASX_DEUBAD_dom"/>
</dbReference>
<keyword evidence="4" id="KW-0862">Zinc</keyword>
<dbReference type="AlphaFoldDB" id="A0A0J8QZU8"/>
<dbReference type="GO" id="GO:0005634">
    <property type="term" value="C:nucleus"/>
    <property type="evidence" value="ECO:0007669"/>
    <property type="project" value="UniProtKB-SubCell"/>
</dbReference>
<evidence type="ECO:0000256" key="2">
    <source>
        <dbReference type="ARBA" id="ARBA00022723"/>
    </source>
</evidence>
<accession>A0A0J8QZU8</accession>
<feature type="compositionally biased region" description="Polar residues" evidence="8">
    <location>
        <begin position="283"/>
        <end position="292"/>
    </location>
</feature>
<evidence type="ECO:0000256" key="3">
    <source>
        <dbReference type="ARBA" id="ARBA00022771"/>
    </source>
</evidence>
<keyword evidence="7" id="KW-0539">Nucleus</keyword>
<protein>
    <recommendedName>
        <fullName evidence="9">DEUBAD domain-containing protein</fullName>
    </recommendedName>
</protein>
<feature type="compositionally biased region" description="Basic residues" evidence="8">
    <location>
        <begin position="10"/>
        <end position="19"/>
    </location>
</feature>
<dbReference type="Proteomes" id="UP000054559">
    <property type="component" value="Unassembled WGS sequence"/>
</dbReference>
<reference evidence="11" key="1">
    <citation type="journal article" date="2010" name="Genome Res.">
        <title>Population genomic sequencing of Coccidioides fungi reveals recent hybridization and transposon control.</title>
        <authorList>
            <person name="Neafsey D.E."/>
            <person name="Barker B.M."/>
            <person name="Sharpton T.J."/>
            <person name="Stajich J.E."/>
            <person name="Park D.J."/>
            <person name="Whiston E."/>
            <person name="Hung C.-Y."/>
            <person name="McMahan C."/>
            <person name="White J."/>
            <person name="Sykes S."/>
            <person name="Heiman D."/>
            <person name="Young S."/>
            <person name="Zeng Q."/>
            <person name="Abouelleil A."/>
            <person name="Aftuck L."/>
            <person name="Bessette D."/>
            <person name="Brown A."/>
            <person name="FitzGerald M."/>
            <person name="Lui A."/>
            <person name="Macdonald J.P."/>
            <person name="Priest M."/>
            <person name="Orbach M.J."/>
            <person name="Galgiani J.N."/>
            <person name="Kirkland T.N."/>
            <person name="Cole G.T."/>
            <person name="Birren B.W."/>
            <person name="Henn M.R."/>
            <person name="Taylor J.W."/>
            <person name="Rounsley S.D."/>
        </authorList>
    </citation>
    <scope>NUCLEOTIDE SEQUENCE [LARGE SCALE GENOMIC DNA]</scope>
    <source>
        <strain evidence="11">RMSCC 3703</strain>
    </source>
</reference>
<organism evidence="10 11">
    <name type="scientific">Coccidioides immitis RMSCC 3703</name>
    <dbReference type="NCBI Taxonomy" id="454286"/>
    <lineage>
        <taxon>Eukaryota</taxon>
        <taxon>Fungi</taxon>
        <taxon>Dikarya</taxon>
        <taxon>Ascomycota</taxon>
        <taxon>Pezizomycotina</taxon>
        <taxon>Eurotiomycetes</taxon>
        <taxon>Eurotiomycetidae</taxon>
        <taxon>Onygenales</taxon>
        <taxon>Onygenaceae</taxon>
        <taxon>Coccidioides</taxon>
    </lineage>
</organism>
<sequence length="546" mass="61214">MPPNGAKGATRMRRGRPSKKWSDPFVITSDKSPLVDIDLVASYLCFLVDQIILSCLDEDEKREILSLLPAGTHPNPDGNPEDPESQIEPLPYEFLRYSIPWRDAVRQFQDDLQNGRYDPEWQRQAHEAVEERAAGKFDKWKEEQFEEFWGQKQKIDRGVIAGESSKIKLETLVENDLIQVGDIWKFTRVVRRGKEKILVEKEVKVIGSDGKLLTFAIPSGQRVLLCGVTNDIATKTSPHGIPDSQTTEVKLEPTQPAVESAIISTDSRAVPMSSDPGDDASAKSGNSGKRFQTGNLMSTLQQFVSEMEANGPHENTLDEQPVKTMEAEIVTNPKDVHHTNASDCSITTRNHFIKILEEISSDSESELSDLHTEFDYSNLDLAWDTFRFQLDSKSQTAERAIPDTQESGSSIELNTHKITAESVPVDLPKETSPMGNTLEISKAIKSDVSAADPEENQKDGESKAFEHITKASDGTEPETNGQPQIRDVVFRGVRGPTSLHNKILEIDGRIKNPPNGNAWKDFRCYRNNQDIGSLWDIRQSWYLRGR</sequence>
<dbReference type="Pfam" id="PF13919">
    <property type="entry name" value="ASXH"/>
    <property type="match status" value="1"/>
</dbReference>
<feature type="region of interest" description="Disordered" evidence="8">
    <location>
        <begin position="261"/>
        <end position="292"/>
    </location>
</feature>
<keyword evidence="5" id="KW-0805">Transcription regulation</keyword>
<feature type="domain" description="DEUBAD" evidence="9">
    <location>
        <begin position="30"/>
        <end position="154"/>
    </location>
</feature>
<evidence type="ECO:0000256" key="5">
    <source>
        <dbReference type="ARBA" id="ARBA00023015"/>
    </source>
</evidence>
<name>A0A0J8QZU8_COCIT</name>
<keyword evidence="2" id="KW-0479">Metal-binding</keyword>
<dbReference type="OrthoDB" id="2289918at2759"/>
<dbReference type="GO" id="GO:0008270">
    <property type="term" value="F:zinc ion binding"/>
    <property type="evidence" value="ECO:0007669"/>
    <property type="project" value="UniProtKB-KW"/>
</dbReference>
<evidence type="ECO:0000256" key="6">
    <source>
        <dbReference type="ARBA" id="ARBA00023163"/>
    </source>
</evidence>
<gene>
    <name evidence="10" type="ORF">CISG_05965</name>
</gene>
<evidence type="ECO:0000256" key="4">
    <source>
        <dbReference type="ARBA" id="ARBA00022833"/>
    </source>
</evidence>
<evidence type="ECO:0000256" key="1">
    <source>
        <dbReference type="ARBA" id="ARBA00004123"/>
    </source>
</evidence>
<evidence type="ECO:0000256" key="8">
    <source>
        <dbReference type="SAM" id="MobiDB-lite"/>
    </source>
</evidence>
<dbReference type="InterPro" id="IPR044867">
    <property type="entry name" value="DEUBAD_dom"/>
</dbReference>
<comment type="subcellular location">
    <subcellularLocation>
        <location evidence="1">Nucleus</location>
    </subcellularLocation>
</comment>
<evidence type="ECO:0000256" key="7">
    <source>
        <dbReference type="ARBA" id="ARBA00023242"/>
    </source>
</evidence>
<feature type="region of interest" description="Disordered" evidence="8">
    <location>
        <begin position="1"/>
        <end position="24"/>
    </location>
</feature>
<dbReference type="STRING" id="454286.A0A0J8QZU8"/>
<keyword evidence="6" id="KW-0804">Transcription</keyword>
<dbReference type="EMBL" id="DS268150">
    <property type="protein sequence ID" value="KMU76923.1"/>
    <property type="molecule type" value="Genomic_DNA"/>
</dbReference>
<evidence type="ECO:0000313" key="11">
    <source>
        <dbReference type="Proteomes" id="UP000054559"/>
    </source>
</evidence>
<evidence type="ECO:0000313" key="10">
    <source>
        <dbReference type="EMBL" id="KMU76923.1"/>
    </source>
</evidence>
<proteinExistence type="predicted"/>
<keyword evidence="3" id="KW-0863">Zinc-finger</keyword>